<dbReference type="STRING" id="2060905.A0A2B7XCA1"/>
<keyword evidence="4" id="KW-0805">Transcription regulation</keyword>
<accession>A0A2B7XCA1</accession>
<feature type="region of interest" description="Disordered" evidence="10">
    <location>
        <begin position="213"/>
        <end position="232"/>
    </location>
</feature>
<dbReference type="AlphaFoldDB" id="A0A2B7XCA1"/>
<dbReference type="InterPro" id="IPR001138">
    <property type="entry name" value="Zn2Cys6_DnaBD"/>
</dbReference>
<evidence type="ECO:0000259" key="11">
    <source>
        <dbReference type="PROSITE" id="PS50048"/>
    </source>
</evidence>
<dbReference type="InterPro" id="IPR050613">
    <property type="entry name" value="Sec_Metabolite_Reg"/>
</dbReference>
<dbReference type="SUPFAM" id="SSF57701">
    <property type="entry name" value="Zn2/Cys6 DNA-binding domain"/>
    <property type="match status" value="1"/>
</dbReference>
<dbReference type="GO" id="GO:0000981">
    <property type="term" value="F:DNA-binding transcription factor activity, RNA polymerase II-specific"/>
    <property type="evidence" value="ECO:0007669"/>
    <property type="project" value="InterPro"/>
</dbReference>
<dbReference type="OrthoDB" id="435881at2759"/>
<protein>
    <recommendedName>
        <fullName evidence="2">C6 finger domain transcription factor nscR</fullName>
    </recommendedName>
    <alternativeName>
        <fullName evidence="8">Neosartiricin B biosynthesis protein R</fullName>
    </alternativeName>
</protein>
<evidence type="ECO:0000256" key="5">
    <source>
        <dbReference type="ARBA" id="ARBA00023125"/>
    </source>
</evidence>
<feature type="region of interest" description="Disordered" evidence="10">
    <location>
        <begin position="1"/>
        <end position="65"/>
    </location>
</feature>
<dbReference type="InterPro" id="IPR007219">
    <property type="entry name" value="XnlR_reg_dom"/>
</dbReference>
<dbReference type="GO" id="GO:0008270">
    <property type="term" value="F:zinc ion binding"/>
    <property type="evidence" value="ECO:0007669"/>
    <property type="project" value="InterPro"/>
</dbReference>
<dbReference type="PANTHER" id="PTHR31001">
    <property type="entry name" value="UNCHARACTERIZED TRANSCRIPTIONAL REGULATORY PROTEIN"/>
    <property type="match status" value="1"/>
</dbReference>
<dbReference type="GO" id="GO:0005634">
    <property type="term" value="C:nucleus"/>
    <property type="evidence" value="ECO:0007669"/>
    <property type="project" value="UniProtKB-SubCell"/>
</dbReference>
<organism evidence="12 13">
    <name type="scientific">Blastomyces parvus</name>
    <dbReference type="NCBI Taxonomy" id="2060905"/>
    <lineage>
        <taxon>Eukaryota</taxon>
        <taxon>Fungi</taxon>
        <taxon>Dikarya</taxon>
        <taxon>Ascomycota</taxon>
        <taxon>Pezizomycotina</taxon>
        <taxon>Eurotiomycetes</taxon>
        <taxon>Eurotiomycetidae</taxon>
        <taxon>Onygenales</taxon>
        <taxon>Ajellomycetaceae</taxon>
        <taxon>Blastomyces</taxon>
    </lineage>
</organism>
<dbReference type="GO" id="GO:0006351">
    <property type="term" value="P:DNA-templated transcription"/>
    <property type="evidence" value="ECO:0007669"/>
    <property type="project" value="InterPro"/>
</dbReference>
<evidence type="ECO:0000256" key="4">
    <source>
        <dbReference type="ARBA" id="ARBA00023015"/>
    </source>
</evidence>
<keyword evidence="13" id="KW-1185">Reference proteome</keyword>
<dbReference type="Gene3D" id="4.10.240.10">
    <property type="entry name" value="Zn(2)-C6 fungal-type DNA-binding domain"/>
    <property type="match status" value="1"/>
</dbReference>
<dbReference type="SMART" id="SM00906">
    <property type="entry name" value="Fungal_trans"/>
    <property type="match status" value="1"/>
</dbReference>
<evidence type="ECO:0000256" key="10">
    <source>
        <dbReference type="SAM" id="MobiDB-lite"/>
    </source>
</evidence>
<dbReference type="EMBL" id="PDNC01000005">
    <property type="protein sequence ID" value="PGH09294.1"/>
    <property type="molecule type" value="Genomic_DNA"/>
</dbReference>
<evidence type="ECO:0000256" key="3">
    <source>
        <dbReference type="ARBA" id="ARBA00022723"/>
    </source>
</evidence>
<sequence length="834" mass="94727">MSPIMEPSPITPHTSALPTDAHPAVVPRARTPFPDANTLALPDPRSSTTEDISSAPSNQPNHRSCVTCRRRKVRCNKIHPCSNCNKANIECIFPGPGRAPRKPKSRPDAELLARLKRVEGVLKKLGAEVNDDNGLDCEPNLSSQPGESKNLKPSPHQVDTGFKHPDPRNLAQHDIEEEFGRLVIGDGRSRYVSNRFWARLGDEVEEMRDILGASSDEEESYPSPDSRGLLSTQSQNHDGFLFGYSSLSQSLRELHPNPDQMLILWDAYLENVAPLIPIFHKPTLRKCFLRACDSLDALNKNTEAAMFSVYHAAITSMDCSQCRSLLGEDRHIMLSRSRVAMEQAMARANLLSSQSVVLLQAVVLYLLCVRRQDDSRYVWSMVAIVVRLAQGLGVHRDGSTFSLPPFETEMRRRLWWHISLLDFQVAEDHGCDPFIYEPFYDARIPLNINDDDICQESTEPPEERVECTELTFALVRCEITTSARRLSYIAPSSACSKYRNDMTLKQREEHILELSKRLEERYLQHCTMTTPLLWVCATIIRLGTSRLWLSIHQPLSGLKDKGLQFADDEHNQLFLRSIEVLEFSCLLQTSENTKKWSWLFRNHTQWNSVAFILSELCVRPISPAADRAWHAVNSVYEVWKLQERKGTVWRAINKLMKRAVKFREAQLQRLQTHLQSRDEGTYSDNKPLDSIDDPLYSRTEGRSQYASPLLQMRRGGIHQVPRLPSAINTELNETFYNTSDIQTSATYVQQNIQPPLMPIAFSGAGDTVSDSSASPWLQQLPQDYGSLRQTPDPTELSLVPEPSWADWDQVVSEFRMDMAEGAELDTTLAQDWFK</sequence>
<evidence type="ECO:0000256" key="6">
    <source>
        <dbReference type="ARBA" id="ARBA00023163"/>
    </source>
</evidence>
<comment type="subcellular location">
    <subcellularLocation>
        <location evidence="1">Nucleus</location>
    </subcellularLocation>
</comment>
<feature type="region of interest" description="Disordered" evidence="10">
    <location>
        <begin position="129"/>
        <end position="168"/>
    </location>
</feature>
<comment type="function">
    <text evidence="9">Transcription factor that specifically regulates the neosartoricin B biosynthesis gene cluster.</text>
</comment>
<evidence type="ECO:0000256" key="7">
    <source>
        <dbReference type="ARBA" id="ARBA00023242"/>
    </source>
</evidence>
<comment type="caution">
    <text evidence="12">The sequence shown here is derived from an EMBL/GenBank/DDBJ whole genome shotgun (WGS) entry which is preliminary data.</text>
</comment>
<keyword evidence="3" id="KW-0479">Metal-binding</keyword>
<dbReference type="PROSITE" id="PS00463">
    <property type="entry name" value="ZN2_CY6_FUNGAL_1"/>
    <property type="match status" value="1"/>
</dbReference>
<feature type="region of interest" description="Disordered" evidence="10">
    <location>
        <begin position="674"/>
        <end position="695"/>
    </location>
</feature>
<keyword evidence="7" id="KW-0539">Nucleus</keyword>
<dbReference type="Pfam" id="PF04082">
    <property type="entry name" value="Fungal_trans"/>
    <property type="match status" value="1"/>
</dbReference>
<name>A0A2B7XCA1_9EURO</name>
<reference evidence="12 13" key="1">
    <citation type="submission" date="2017-10" db="EMBL/GenBank/DDBJ databases">
        <title>Comparative genomics in systemic dimorphic fungi from Ajellomycetaceae.</title>
        <authorList>
            <person name="Munoz J.F."/>
            <person name="Mcewen J.G."/>
            <person name="Clay O.K."/>
            <person name="Cuomo C.A."/>
        </authorList>
    </citation>
    <scope>NUCLEOTIDE SEQUENCE [LARGE SCALE GENOMIC DNA]</scope>
    <source>
        <strain evidence="12 13">UAMH130</strain>
    </source>
</reference>
<dbReference type="Proteomes" id="UP000224080">
    <property type="component" value="Unassembled WGS sequence"/>
</dbReference>
<evidence type="ECO:0000256" key="1">
    <source>
        <dbReference type="ARBA" id="ARBA00004123"/>
    </source>
</evidence>
<keyword evidence="6" id="KW-0804">Transcription</keyword>
<evidence type="ECO:0000313" key="12">
    <source>
        <dbReference type="EMBL" id="PGH09294.1"/>
    </source>
</evidence>
<dbReference type="SMART" id="SM00066">
    <property type="entry name" value="GAL4"/>
    <property type="match status" value="1"/>
</dbReference>
<dbReference type="GO" id="GO:0003677">
    <property type="term" value="F:DNA binding"/>
    <property type="evidence" value="ECO:0007669"/>
    <property type="project" value="UniProtKB-KW"/>
</dbReference>
<feature type="domain" description="Zn(2)-C6 fungal-type" evidence="11">
    <location>
        <begin position="64"/>
        <end position="93"/>
    </location>
</feature>
<evidence type="ECO:0000256" key="8">
    <source>
        <dbReference type="ARBA" id="ARBA00031692"/>
    </source>
</evidence>
<dbReference type="Pfam" id="PF00172">
    <property type="entry name" value="Zn_clus"/>
    <property type="match status" value="1"/>
</dbReference>
<feature type="compositionally biased region" description="Polar residues" evidence="10">
    <location>
        <begin position="45"/>
        <end position="64"/>
    </location>
</feature>
<gene>
    <name evidence="12" type="ORF">GX51_00736</name>
</gene>
<evidence type="ECO:0000313" key="13">
    <source>
        <dbReference type="Proteomes" id="UP000224080"/>
    </source>
</evidence>
<evidence type="ECO:0000256" key="2">
    <source>
        <dbReference type="ARBA" id="ARBA00018346"/>
    </source>
</evidence>
<dbReference type="PANTHER" id="PTHR31001:SF50">
    <property type="entry name" value="ZN(II)2CYS6 TRANSCRIPTION FACTOR (EUROFUNG)"/>
    <property type="match status" value="1"/>
</dbReference>
<dbReference type="InterPro" id="IPR036864">
    <property type="entry name" value="Zn2-C6_fun-type_DNA-bd_sf"/>
</dbReference>
<dbReference type="CDD" id="cd00067">
    <property type="entry name" value="GAL4"/>
    <property type="match status" value="1"/>
</dbReference>
<dbReference type="CDD" id="cd12148">
    <property type="entry name" value="fungal_TF_MHR"/>
    <property type="match status" value="1"/>
</dbReference>
<keyword evidence="5" id="KW-0238">DNA-binding</keyword>
<proteinExistence type="predicted"/>
<evidence type="ECO:0000256" key="9">
    <source>
        <dbReference type="ARBA" id="ARBA00045154"/>
    </source>
</evidence>
<dbReference type="PROSITE" id="PS50048">
    <property type="entry name" value="ZN2_CY6_FUNGAL_2"/>
    <property type="match status" value="1"/>
</dbReference>